<name>A0AAW0QR34_9PEZI</name>
<dbReference type="Proteomes" id="UP001392437">
    <property type="component" value="Unassembled WGS sequence"/>
</dbReference>
<sequence length="280" mass="31717">MNDYAHMRANEELAALFSRNLTFQSPPQQPVQQMQPVAETKPGPTEEQPIIYSITQHYTHSAHITREPEPEPIVEPQRPSSEPPQTQQPSAELILHNYGIDYRSLSASQTELFKTAEDAQKLRLIELWRICPPCNQQESSAVALSSTTVEQEEMLAQMRYEHKLTEDSVMSLDGTPLTPVQTEDGAWISMSSASEMEPYMTSGYEALARREYEESAKRAYDESILGPKEVYHHYGTSASCQQAYRPATDPVYNNSNGWASRQEAMENQYGAFQMGNEMEL</sequence>
<feature type="compositionally biased region" description="Low complexity" evidence="1">
    <location>
        <begin position="24"/>
        <end position="36"/>
    </location>
</feature>
<evidence type="ECO:0000313" key="3">
    <source>
        <dbReference type="Proteomes" id="UP001392437"/>
    </source>
</evidence>
<evidence type="ECO:0000313" key="2">
    <source>
        <dbReference type="EMBL" id="KAK8113982.1"/>
    </source>
</evidence>
<reference evidence="2 3" key="1">
    <citation type="submission" date="2023-01" db="EMBL/GenBank/DDBJ databases">
        <title>Analysis of 21 Apiospora genomes using comparative genomics revels a genus with tremendous synthesis potential of carbohydrate active enzymes and secondary metabolites.</title>
        <authorList>
            <person name="Sorensen T."/>
        </authorList>
    </citation>
    <scope>NUCLEOTIDE SEQUENCE [LARGE SCALE GENOMIC DNA]</scope>
    <source>
        <strain evidence="2 3">CBS 117206</strain>
    </source>
</reference>
<gene>
    <name evidence="2" type="ORF">PG999_006051</name>
</gene>
<evidence type="ECO:0000256" key="1">
    <source>
        <dbReference type="SAM" id="MobiDB-lite"/>
    </source>
</evidence>
<protein>
    <submittedName>
        <fullName evidence="2">Uncharacterized protein</fullName>
    </submittedName>
</protein>
<feature type="region of interest" description="Disordered" evidence="1">
    <location>
        <begin position="24"/>
        <end position="46"/>
    </location>
</feature>
<organism evidence="2 3">
    <name type="scientific">Apiospora kogelbergensis</name>
    <dbReference type="NCBI Taxonomy" id="1337665"/>
    <lineage>
        <taxon>Eukaryota</taxon>
        <taxon>Fungi</taxon>
        <taxon>Dikarya</taxon>
        <taxon>Ascomycota</taxon>
        <taxon>Pezizomycotina</taxon>
        <taxon>Sordariomycetes</taxon>
        <taxon>Xylariomycetidae</taxon>
        <taxon>Amphisphaeriales</taxon>
        <taxon>Apiosporaceae</taxon>
        <taxon>Apiospora</taxon>
    </lineage>
</organism>
<dbReference type="AlphaFoldDB" id="A0AAW0QR34"/>
<feature type="compositionally biased region" description="Low complexity" evidence="1">
    <location>
        <begin position="75"/>
        <end position="88"/>
    </location>
</feature>
<keyword evidence="3" id="KW-1185">Reference proteome</keyword>
<feature type="region of interest" description="Disordered" evidence="1">
    <location>
        <begin position="59"/>
        <end position="88"/>
    </location>
</feature>
<comment type="caution">
    <text evidence="2">The sequence shown here is derived from an EMBL/GenBank/DDBJ whole genome shotgun (WGS) entry which is preliminary data.</text>
</comment>
<dbReference type="EMBL" id="JAQQWP010000006">
    <property type="protein sequence ID" value="KAK8113982.1"/>
    <property type="molecule type" value="Genomic_DNA"/>
</dbReference>
<proteinExistence type="predicted"/>
<accession>A0AAW0QR34</accession>